<proteinExistence type="predicted"/>
<comment type="caution">
    <text evidence="1">The sequence shown here is derived from an EMBL/GenBank/DDBJ whole genome shotgun (WGS) entry which is preliminary data.</text>
</comment>
<gene>
    <name evidence="1" type="ORF">S12H4_18227</name>
</gene>
<accession>X1R1T3</accession>
<sequence>NDFDNKKLAATLVNRLSENPTGYEKLIVMCILEWMNQ</sequence>
<evidence type="ECO:0000313" key="1">
    <source>
        <dbReference type="EMBL" id="GAI74752.1"/>
    </source>
</evidence>
<protein>
    <submittedName>
        <fullName evidence="1">Uncharacterized protein</fullName>
    </submittedName>
</protein>
<reference evidence="1" key="1">
    <citation type="journal article" date="2014" name="Front. Microbiol.">
        <title>High frequency of phylogenetically diverse reductive dehalogenase-homologous genes in deep subseafloor sedimentary metagenomes.</title>
        <authorList>
            <person name="Kawai M."/>
            <person name="Futagami T."/>
            <person name="Toyoda A."/>
            <person name="Takaki Y."/>
            <person name="Nishi S."/>
            <person name="Hori S."/>
            <person name="Arai W."/>
            <person name="Tsubouchi T."/>
            <person name="Morono Y."/>
            <person name="Uchiyama I."/>
            <person name="Ito T."/>
            <person name="Fujiyama A."/>
            <person name="Inagaki F."/>
            <person name="Takami H."/>
        </authorList>
    </citation>
    <scope>NUCLEOTIDE SEQUENCE</scope>
    <source>
        <strain evidence="1">Expedition CK06-06</strain>
    </source>
</reference>
<organism evidence="1">
    <name type="scientific">marine sediment metagenome</name>
    <dbReference type="NCBI Taxonomy" id="412755"/>
    <lineage>
        <taxon>unclassified sequences</taxon>
        <taxon>metagenomes</taxon>
        <taxon>ecological metagenomes</taxon>
    </lineage>
</organism>
<dbReference type="AlphaFoldDB" id="X1R1T3"/>
<name>X1R1T3_9ZZZZ</name>
<feature type="non-terminal residue" evidence="1">
    <location>
        <position position="1"/>
    </location>
</feature>
<dbReference type="EMBL" id="BARW01008985">
    <property type="protein sequence ID" value="GAI74752.1"/>
    <property type="molecule type" value="Genomic_DNA"/>
</dbReference>